<reference evidence="6 7" key="1">
    <citation type="submission" date="2019-07" db="EMBL/GenBank/DDBJ databases">
        <title>Whole genome shotgun sequence of Acetobacter oeni NBRC 105207.</title>
        <authorList>
            <person name="Hosoyama A."/>
            <person name="Uohara A."/>
            <person name="Ohji S."/>
            <person name="Ichikawa N."/>
        </authorList>
    </citation>
    <scope>NUCLEOTIDE SEQUENCE [LARGE SCALE GENOMIC DNA]</scope>
    <source>
        <strain evidence="6 7">NBRC 105207</strain>
    </source>
</reference>
<dbReference type="PANTHER" id="PTHR30537">
    <property type="entry name" value="HTH-TYPE TRANSCRIPTIONAL REGULATOR"/>
    <property type="match status" value="1"/>
</dbReference>
<comment type="caution">
    <text evidence="6">The sequence shown here is derived from an EMBL/GenBank/DDBJ whole genome shotgun (WGS) entry which is preliminary data.</text>
</comment>
<dbReference type="GO" id="GO:0006351">
    <property type="term" value="P:DNA-templated transcription"/>
    <property type="evidence" value="ECO:0007669"/>
    <property type="project" value="TreeGrafter"/>
</dbReference>
<dbReference type="OrthoDB" id="9812435at2"/>
<dbReference type="Gene3D" id="3.40.190.290">
    <property type="match status" value="1"/>
</dbReference>
<dbReference type="InterPro" id="IPR000847">
    <property type="entry name" value="LysR_HTH_N"/>
</dbReference>
<name>A0A511XH95_9PROT</name>
<feature type="domain" description="HTH lysR-type" evidence="5">
    <location>
        <begin position="1"/>
        <end position="59"/>
    </location>
</feature>
<evidence type="ECO:0000256" key="1">
    <source>
        <dbReference type="ARBA" id="ARBA00009437"/>
    </source>
</evidence>
<keyword evidence="7" id="KW-1185">Reference proteome</keyword>
<dbReference type="SUPFAM" id="SSF46785">
    <property type="entry name" value="Winged helix' DNA-binding domain"/>
    <property type="match status" value="1"/>
</dbReference>
<accession>A0A511XH95</accession>
<dbReference type="SUPFAM" id="SSF53850">
    <property type="entry name" value="Periplasmic binding protein-like II"/>
    <property type="match status" value="1"/>
</dbReference>
<keyword evidence="4" id="KW-0804">Transcription</keyword>
<dbReference type="EMBL" id="BJYG01000004">
    <property type="protein sequence ID" value="GEN62312.1"/>
    <property type="molecule type" value="Genomic_DNA"/>
</dbReference>
<evidence type="ECO:0000313" key="6">
    <source>
        <dbReference type="EMBL" id="GEN62312.1"/>
    </source>
</evidence>
<dbReference type="AlphaFoldDB" id="A0A511XH95"/>
<evidence type="ECO:0000256" key="3">
    <source>
        <dbReference type="ARBA" id="ARBA00023125"/>
    </source>
</evidence>
<proteinExistence type="inferred from homology"/>
<evidence type="ECO:0000259" key="5">
    <source>
        <dbReference type="PROSITE" id="PS50931"/>
    </source>
</evidence>
<keyword evidence="3" id="KW-0238">DNA-binding</keyword>
<keyword evidence="2" id="KW-0805">Transcription regulation</keyword>
<sequence length="299" mass="32255">MDSLASLRHFLAAADAGSFSRAAEACDVKVSTISRHIAALETELGAALFNRSTRHLHLTEAGTLFYEKCRLILAELEQARQDVSRFNATPQGLLRVAMPVTLGHLKIMPAMPAFLAAHPQIRLEAILTATAIDPIEAGYDAVIRTGLFPDSALVMKRLADAPTTLVASPALAATYADASPEDLETLPTLCHTGPGSDRWPCRTPAGIRRDLTPIPLLKTNDLETLRQAARDSLGPAILPEWLIAPDLATGKLVRLFSSWQWGASAEGTPAIALLYPPKKTFPPKLKVFSAFLTALLHKT</sequence>
<dbReference type="InterPro" id="IPR058163">
    <property type="entry name" value="LysR-type_TF_proteobact-type"/>
</dbReference>
<dbReference type="InterPro" id="IPR005119">
    <property type="entry name" value="LysR_subst-bd"/>
</dbReference>
<dbReference type="GO" id="GO:0003700">
    <property type="term" value="F:DNA-binding transcription factor activity"/>
    <property type="evidence" value="ECO:0007669"/>
    <property type="project" value="InterPro"/>
</dbReference>
<gene>
    <name evidence="6" type="ORF">AOE01nite_05360</name>
</gene>
<evidence type="ECO:0000313" key="7">
    <source>
        <dbReference type="Proteomes" id="UP000321746"/>
    </source>
</evidence>
<evidence type="ECO:0000256" key="2">
    <source>
        <dbReference type="ARBA" id="ARBA00023015"/>
    </source>
</evidence>
<dbReference type="Pfam" id="PF03466">
    <property type="entry name" value="LysR_substrate"/>
    <property type="match status" value="1"/>
</dbReference>
<dbReference type="PANTHER" id="PTHR30537:SF5">
    <property type="entry name" value="HTH-TYPE TRANSCRIPTIONAL ACTIVATOR TTDR-RELATED"/>
    <property type="match status" value="1"/>
</dbReference>
<dbReference type="FunFam" id="1.10.10.10:FF:000001">
    <property type="entry name" value="LysR family transcriptional regulator"/>
    <property type="match status" value="1"/>
</dbReference>
<evidence type="ECO:0000256" key="4">
    <source>
        <dbReference type="ARBA" id="ARBA00023163"/>
    </source>
</evidence>
<protein>
    <submittedName>
        <fullName evidence="6">LysR family transcriptional regulator</fullName>
    </submittedName>
</protein>
<comment type="similarity">
    <text evidence="1">Belongs to the LysR transcriptional regulatory family.</text>
</comment>
<dbReference type="Proteomes" id="UP000321746">
    <property type="component" value="Unassembled WGS sequence"/>
</dbReference>
<dbReference type="InterPro" id="IPR036388">
    <property type="entry name" value="WH-like_DNA-bd_sf"/>
</dbReference>
<dbReference type="Gene3D" id="1.10.10.10">
    <property type="entry name" value="Winged helix-like DNA-binding domain superfamily/Winged helix DNA-binding domain"/>
    <property type="match status" value="1"/>
</dbReference>
<dbReference type="Pfam" id="PF00126">
    <property type="entry name" value="HTH_1"/>
    <property type="match status" value="1"/>
</dbReference>
<dbReference type="InterPro" id="IPR036390">
    <property type="entry name" value="WH_DNA-bd_sf"/>
</dbReference>
<organism evidence="6 7">
    <name type="scientific">Acetobacter oeni</name>
    <dbReference type="NCBI Taxonomy" id="304077"/>
    <lineage>
        <taxon>Bacteria</taxon>
        <taxon>Pseudomonadati</taxon>
        <taxon>Pseudomonadota</taxon>
        <taxon>Alphaproteobacteria</taxon>
        <taxon>Acetobacterales</taxon>
        <taxon>Acetobacteraceae</taxon>
        <taxon>Acetobacter</taxon>
    </lineage>
</organism>
<dbReference type="CDD" id="cd08422">
    <property type="entry name" value="PBP2_CrgA_like"/>
    <property type="match status" value="1"/>
</dbReference>
<dbReference type="PROSITE" id="PS50931">
    <property type="entry name" value="HTH_LYSR"/>
    <property type="match status" value="1"/>
</dbReference>
<dbReference type="GO" id="GO:0043565">
    <property type="term" value="F:sequence-specific DNA binding"/>
    <property type="evidence" value="ECO:0007669"/>
    <property type="project" value="TreeGrafter"/>
</dbReference>